<proteinExistence type="predicted"/>
<gene>
    <name evidence="1" type="ORF">COS18_00490</name>
</gene>
<protein>
    <submittedName>
        <fullName evidence="1">Uncharacterized protein</fullName>
    </submittedName>
</protein>
<sequence length="102" mass="11645">MNMADFDPLGFDTLHFSDCIPEEVCCHELFPECFEEEERLNGGGHNHQAPLDAIFTEEGLQVYPNFPYNPFYKEIETKKSSGKNWGVHPDSLNHLSPFLNGL</sequence>
<reference evidence="2" key="1">
    <citation type="submission" date="2017-09" db="EMBL/GenBank/DDBJ databases">
        <title>Depth-based differentiation of microbial function through sediment-hosted aquifers and enrichment of novel symbionts in the deep terrestrial subsurface.</title>
        <authorList>
            <person name="Probst A.J."/>
            <person name="Ladd B."/>
            <person name="Jarett J.K."/>
            <person name="Geller-Mcgrath D.E."/>
            <person name="Sieber C.M.K."/>
            <person name="Emerson J.B."/>
            <person name="Anantharaman K."/>
            <person name="Thomas B.C."/>
            <person name="Malmstrom R."/>
            <person name="Stieglmeier M."/>
            <person name="Klingl A."/>
            <person name="Woyke T."/>
            <person name="Ryan C.M."/>
            <person name="Banfield J.F."/>
        </authorList>
    </citation>
    <scope>NUCLEOTIDE SEQUENCE [LARGE SCALE GENOMIC DNA]</scope>
</reference>
<dbReference type="AlphaFoldDB" id="A0A2M7DQR6"/>
<evidence type="ECO:0000313" key="2">
    <source>
        <dbReference type="Proteomes" id="UP000228896"/>
    </source>
</evidence>
<dbReference type="EMBL" id="PETS01000009">
    <property type="protein sequence ID" value="PIV52090.1"/>
    <property type="molecule type" value="Genomic_DNA"/>
</dbReference>
<evidence type="ECO:0000313" key="1">
    <source>
        <dbReference type="EMBL" id="PIV52090.1"/>
    </source>
</evidence>
<dbReference type="Proteomes" id="UP000228896">
    <property type="component" value="Unassembled WGS sequence"/>
</dbReference>
<name>A0A2M7DQR6_9BACT</name>
<accession>A0A2M7DQR6</accession>
<comment type="caution">
    <text evidence="1">The sequence shown here is derived from an EMBL/GenBank/DDBJ whole genome shotgun (WGS) entry which is preliminary data.</text>
</comment>
<organism evidence="1 2">
    <name type="scientific">Candidatus Falkowbacteria bacterium CG02_land_8_20_14_3_00_36_14</name>
    <dbReference type="NCBI Taxonomy" id="1974560"/>
    <lineage>
        <taxon>Bacteria</taxon>
        <taxon>Candidatus Falkowiibacteriota</taxon>
    </lineage>
</organism>